<feature type="transmembrane region" description="Helical" evidence="1">
    <location>
        <begin position="36"/>
        <end position="57"/>
    </location>
</feature>
<keyword evidence="3" id="KW-1185">Reference proteome</keyword>
<keyword evidence="1" id="KW-0472">Membrane</keyword>
<protein>
    <submittedName>
        <fullName evidence="2">Flp pilus assembly protein TadB</fullName>
    </submittedName>
</protein>
<dbReference type="RefSeq" id="WP_179794016.1">
    <property type="nucleotide sequence ID" value="NZ_BAABHP010000028.1"/>
</dbReference>
<reference evidence="2 3" key="1">
    <citation type="submission" date="2020-07" db="EMBL/GenBank/DDBJ databases">
        <title>Sequencing the genomes of 1000 actinobacteria strains.</title>
        <authorList>
            <person name="Klenk H.-P."/>
        </authorList>
    </citation>
    <scope>NUCLEOTIDE SEQUENCE [LARGE SCALE GENOMIC DNA]</scope>
    <source>
        <strain evidence="2 3">DSM 45772</strain>
    </source>
</reference>
<gene>
    <name evidence="2" type="ORF">BJ983_002425</name>
</gene>
<keyword evidence="1" id="KW-0812">Transmembrane</keyword>
<sequence>MTDDGGRPLDAREQGEFEAILTGYRRTARRPGDAPAPAQVLAVLAVALLVAVLTALLPAPFNLWVPVVVLGVVAAVALVRAVSEDSTR</sequence>
<evidence type="ECO:0000313" key="3">
    <source>
        <dbReference type="Proteomes" id="UP000535890"/>
    </source>
</evidence>
<organism evidence="2 3">
    <name type="scientific">Actinomycetospora corticicola</name>
    <dbReference type="NCBI Taxonomy" id="663602"/>
    <lineage>
        <taxon>Bacteria</taxon>
        <taxon>Bacillati</taxon>
        <taxon>Actinomycetota</taxon>
        <taxon>Actinomycetes</taxon>
        <taxon>Pseudonocardiales</taxon>
        <taxon>Pseudonocardiaceae</taxon>
        <taxon>Actinomycetospora</taxon>
    </lineage>
</organism>
<comment type="caution">
    <text evidence="2">The sequence shown here is derived from an EMBL/GenBank/DDBJ whole genome shotgun (WGS) entry which is preliminary data.</text>
</comment>
<proteinExistence type="predicted"/>
<keyword evidence="1" id="KW-1133">Transmembrane helix</keyword>
<dbReference type="Proteomes" id="UP000535890">
    <property type="component" value="Unassembled WGS sequence"/>
</dbReference>
<evidence type="ECO:0000256" key="1">
    <source>
        <dbReference type="SAM" id="Phobius"/>
    </source>
</evidence>
<feature type="transmembrane region" description="Helical" evidence="1">
    <location>
        <begin position="63"/>
        <end position="82"/>
    </location>
</feature>
<name>A0A7Y9J5M9_9PSEU</name>
<accession>A0A7Y9J5M9</accession>
<dbReference type="AlphaFoldDB" id="A0A7Y9J5M9"/>
<dbReference type="EMBL" id="JACCBN010000001">
    <property type="protein sequence ID" value="NYD36323.1"/>
    <property type="molecule type" value="Genomic_DNA"/>
</dbReference>
<evidence type="ECO:0000313" key="2">
    <source>
        <dbReference type="EMBL" id="NYD36323.1"/>
    </source>
</evidence>